<dbReference type="PRINTS" id="PR00599">
    <property type="entry name" value="MAPEPTIDASE"/>
</dbReference>
<dbReference type="Gene3D" id="3.40.350.10">
    <property type="entry name" value="Creatinase/prolidase N-terminal domain"/>
    <property type="match status" value="1"/>
</dbReference>
<evidence type="ECO:0000256" key="3">
    <source>
        <dbReference type="ARBA" id="ARBA00022723"/>
    </source>
</evidence>
<dbReference type="InterPro" id="IPR001714">
    <property type="entry name" value="Pept_M24_MAP"/>
</dbReference>
<dbReference type="InterPro" id="IPR000587">
    <property type="entry name" value="Creatinase_N"/>
</dbReference>
<gene>
    <name evidence="8" type="ORF">RAK27_06800</name>
</gene>
<dbReference type="SUPFAM" id="SSF55920">
    <property type="entry name" value="Creatinase/aminopeptidase"/>
    <property type="match status" value="1"/>
</dbReference>
<name>A0AAW9K7V1_CARML</name>
<keyword evidence="4" id="KW-0378">Hydrolase</keyword>
<evidence type="ECO:0000313" key="8">
    <source>
        <dbReference type="EMBL" id="MDZ5758368.1"/>
    </source>
</evidence>
<comment type="similarity">
    <text evidence="2">Belongs to the peptidase M24B family.</text>
</comment>
<dbReference type="GO" id="GO:0046872">
    <property type="term" value="F:metal ion binding"/>
    <property type="evidence" value="ECO:0007669"/>
    <property type="project" value="UniProtKB-KW"/>
</dbReference>
<evidence type="ECO:0000313" key="9">
    <source>
        <dbReference type="Proteomes" id="UP001290462"/>
    </source>
</evidence>
<evidence type="ECO:0000259" key="6">
    <source>
        <dbReference type="Pfam" id="PF00557"/>
    </source>
</evidence>
<dbReference type="SUPFAM" id="SSF53092">
    <property type="entry name" value="Creatinase/prolidase N-terminal domain"/>
    <property type="match status" value="1"/>
</dbReference>
<evidence type="ECO:0000259" key="7">
    <source>
        <dbReference type="Pfam" id="PF01321"/>
    </source>
</evidence>
<feature type="domain" description="Creatinase N-terminal" evidence="7">
    <location>
        <begin position="8"/>
        <end position="126"/>
    </location>
</feature>
<dbReference type="Pfam" id="PF00557">
    <property type="entry name" value="Peptidase_M24"/>
    <property type="match status" value="1"/>
</dbReference>
<evidence type="ECO:0000256" key="4">
    <source>
        <dbReference type="ARBA" id="ARBA00022801"/>
    </source>
</evidence>
<evidence type="ECO:0000256" key="5">
    <source>
        <dbReference type="ARBA" id="ARBA00023211"/>
    </source>
</evidence>
<dbReference type="InterPro" id="IPR001131">
    <property type="entry name" value="Peptidase_M24B_aminopep-P_CS"/>
</dbReference>
<organism evidence="8 9">
    <name type="scientific">Carnobacterium maltaromaticum</name>
    <name type="common">Carnobacterium piscicola</name>
    <dbReference type="NCBI Taxonomy" id="2751"/>
    <lineage>
        <taxon>Bacteria</taxon>
        <taxon>Bacillati</taxon>
        <taxon>Bacillota</taxon>
        <taxon>Bacilli</taxon>
        <taxon>Lactobacillales</taxon>
        <taxon>Carnobacteriaceae</taxon>
        <taxon>Carnobacterium</taxon>
    </lineage>
</organism>
<dbReference type="Proteomes" id="UP001290462">
    <property type="component" value="Unassembled WGS sequence"/>
</dbReference>
<dbReference type="InterPro" id="IPR050659">
    <property type="entry name" value="Peptidase_M24B"/>
</dbReference>
<reference evidence="8" key="1">
    <citation type="submission" date="2023-08" db="EMBL/GenBank/DDBJ databases">
        <title>Genomic characterization of piscicolin 126 produced by Carnobacterium maltaromaticum CM22 strain isolated from salmon (Salmo salar).</title>
        <authorList>
            <person name="Gonzalez-Gragera E."/>
            <person name="Garcia-Lopez J.D."/>
            <person name="Teso-Perez C."/>
            <person name="Gimenez-Hernandez I."/>
            <person name="Peralta-Sanchez J.M."/>
            <person name="Valdivia E."/>
            <person name="Montalban-Lopez M."/>
            <person name="Martin-Platero A.M."/>
            <person name="Banos A."/>
            <person name="Martinez-Bueno M."/>
        </authorList>
    </citation>
    <scope>NUCLEOTIDE SEQUENCE</scope>
    <source>
        <strain evidence="8">CM22</strain>
    </source>
</reference>
<dbReference type="RefSeq" id="WP_056999551.1">
    <property type="nucleotide sequence ID" value="NZ_BJOJ01000017.1"/>
</dbReference>
<sequence length="366" mass="40576">MKKQLIDLKNWLKENQGDVAFINDPANVAYLTGYESDPHERVLALLVFPDADPFLFTPALEMDDARNGAWEYDVFGYLDNENPWEIIAEKVKAAVPTVSNWAVEKEFLTLARFEALQNEFPTATFKQDLTSFMQRLKLIKTPTEIKTMIEAGKWADFAFDVGFNAIKEGVMEQEIVAEIEYQLKKKGIMQMSFSTIVLAGDNAASPHGNPGQRKIQKDELVLFDLGVVYDGYTSDATRTVAYGEPSQKAQEIYAIVLKAHQAALDAVKPGITAGELDTIARDIITDAGYGPYFNHRLGHGLGSSVHEFPSIMAGNPLVIEEGMCFSIEPGIYVPGVAGVRIEDCLYVTKDGCEVFTHTPKEYTVIG</sequence>
<dbReference type="PROSITE" id="PS00491">
    <property type="entry name" value="PROLINE_PEPTIDASE"/>
    <property type="match status" value="1"/>
</dbReference>
<keyword evidence="3" id="KW-0479">Metal-binding</keyword>
<dbReference type="InterPro" id="IPR036005">
    <property type="entry name" value="Creatinase/aminopeptidase-like"/>
</dbReference>
<dbReference type="GO" id="GO:0004177">
    <property type="term" value="F:aminopeptidase activity"/>
    <property type="evidence" value="ECO:0007669"/>
    <property type="project" value="UniProtKB-ARBA"/>
</dbReference>
<dbReference type="CDD" id="cd01092">
    <property type="entry name" value="APP-like"/>
    <property type="match status" value="1"/>
</dbReference>
<accession>A0AAW9K7V1</accession>
<keyword evidence="5" id="KW-0464">Manganese</keyword>
<protein>
    <submittedName>
        <fullName evidence="8">Xaa-Pro peptidase family protein</fullName>
    </submittedName>
</protein>
<dbReference type="AlphaFoldDB" id="A0AAW9K7V1"/>
<dbReference type="FunFam" id="3.90.230.10:FF:000014">
    <property type="entry name" value="Aminopeptidase P family protein"/>
    <property type="match status" value="1"/>
</dbReference>
<dbReference type="GO" id="GO:0008235">
    <property type="term" value="F:metalloexopeptidase activity"/>
    <property type="evidence" value="ECO:0007669"/>
    <property type="project" value="UniProtKB-ARBA"/>
</dbReference>
<dbReference type="PANTHER" id="PTHR46112:SF10">
    <property type="entry name" value="DIPEPTIDASE YKVY-RELATED"/>
    <property type="match status" value="1"/>
</dbReference>
<comment type="cofactor">
    <cofactor evidence="1">
        <name>Mn(2+)</name>
        <dbReference type="ChEBI" id="CHEBI:29035"/>
    </cofactor>
</comment>
<dbReference type="PANTHER" id="PTHR46112">
    <property type="entry name" value="AMINOPEPTIDASE"/>
    <property type="match status" value="1"/>
</dbReference>
<dbReference type="InterPro" id="IPR000994">
    <property type="entry name" value="Pept_M24"/>
</dbReference>
<feature type="domain" description="Peptidase M24" evidence="6">
    <location>
        <begin position="147"/>
        <end position="349"/>
    </location>
</feature>
<evidence type="ECO:0000256" key="2">
    <source>
        <dbReference type="ARBA" id="ARBA00008766"/>
    </source>
</evidence>
<comment type="caution">
    <text evidence="8">The sequence shown here is derived from an EMBL/GenBank/DDBJ whole genome shotgun (WGS) entry which is preliminary data.</text>
</comment>
<dbReference type="EMBL" id="JAVBVO010000003">
    <property type="protein sequence ID" value="MDZ5758368.1"/>
    <property type="molecule type" value="Genomic_DNA"/>
</dbReference>
<dbReference type="Pfam" id="PF01321">
    <property type="entry name" value="Creatinase_N"/>
    <property type="match status" value="1"/>
</dbReference>
<dbReference type="InterPro" id="IPR029149">
    <property type="entry name" value="Creatin/AminoP/Spt16_N"/>
</dbReference>
<proteinExistence type="inferred from homology"/>
<evidence type="ECO:0000256" key="1">
    <source>
        <dbReference type="ARBA" id="ARBA00001936"/>
    </source>
</evidence>
<dbReference type="Gene3D" id="3.90.230.10">
    <property type="entry name" value="Creatinase/methionine aminopeptidase superfamily"/>
    <property type="match status" value="1"/>
</dbReference>